<protein>
    <recommendedName>
        <fullName evidence="4">Holin</fullName>
    </recommendedName>
</protein>
<evidence type="ECO:0008006" key="4">
    <source>
        <dbReference type="Google" id="ProtNLM"/>
    </source>
</evidence>
<keyword evidence="1" id="KW-0472">Membrane</keyword>
<keyword evidence="3" id="KW-1185">Reference proteome</keyword>
<proteinExistence type="predicted"/>
<sequence>MYEIGVVVAVIIAIGEFAKLYVPARFIPLLSMGLGLIAGLFYIPADSVADGIMTGIMTGLAACKLYDIGAKTLSKAKSNE</sequence>
<evidence type="ECO:0000256" key="1">
    <source>
        <dbReference type="SAM" id="Phobius"/>
    </source>
</evidence>
<accession>A0ABT9W6C5</accession>
<keyword evidence="1" id="KW-1133">Transmembrane helix</keyword>
<dbReference type="Proteomes" id="UP001233836">
    <property type="component" value="Unassembled WGS sequence"/>
</dbReference>
<evidence type="ECO:0000313" key="2">
    <source>
        <dbReference type="EMBL" id="MDQ0168791.1"/>
    </source>
</evidence>
<comment type="caution">
    <text evidence="2">The sequence shown here is derived from an EMBL/GenBank/DDBJ whole genome shotgun (WGS) entry which is preliminary data.</text>
</comment>
<name>A0ABT9W6C5_9BACL</name>
<feature type="transmembrane region" description="Helical" evidence="1">
    <location>
        <begin position="29"/>
        <end position="45"/>
    </location>
</feature>
<keyword evidence="1" id="KW-0812">Transmembrane</keyword>
<dbReference type="RefSeq" id="WP_307212130.1">
    <property type="nucleotide sequence ID" value="NZ_JAUSTI010000001.1"/>
</dbReference>
<reference evidence="2 3" key="1">
    <citation type="submission" date="2023-07" db="EMBL/GenBank/DDBJ databases">
        <title>Sorghum-associated microbial communities from plants grown in Nebraska, USA.</title>
        <authorList>
            <person name="Schachtman D."/>
        </authorList>
    </citation>
    <scope>NUCLEOTIDE SEQUENCE [LARGE SCALE GENOMIC DNA]</scope>
    <source>
        <strain evidence="2 3">DS1314</strain>
    </source>
</reference>
<gene>
    <name evidence="2" type="ORF">J2T19_000228</name>
</gene>
<evidence type="ECO:0000313" key="3">
    <source>
        <dbReference type="Proteomes" id="UP001233836"/>
    </source>
</evidence>
<dbReference type="EMBL" id="JAUSTI010000001">
    <property type="protein sequence ID" value="MDQ0168791.1"/>
    <property type="molecule type" value="Genomic_DNA"/>
</dbReference>
<organism evidence="2 3">
    <name type="scientific">Paenibacillus tundrae</name>
    <dbReference type="NCBI Taxonomy" id="528187"/>
    <lineage>
        <taxon>Bacteria</taxon>
        <taxon>Bacillati</taxon>
        <taxon>Bacillota</taxon>
        <taxon>Bacilli</taxon>
        <taxon>Bacillales</taxon>
        <taxon>Paenibacillaceae</taxon>
        <taxon>Paenibacillus</taxon>
    </lineage>
</organism>